<dbReference type="CDD" id="cd01286">
    <property type="entry name" value="deoxycytidylate_deaminase"/>
    <property type="match status" value="1"/>
</dbReference>
<keyword evidence="4" id="KW-0545">Nucleotide biosynthesis</keyword>
<dbReference type="InterPro" id="IPR016193">
    <property type="entry name" value="Cytidine_deaminase-like"/>
</dbReference>
<evidence type="ECO:0000256" key="10">
    <source>
        <dbReference type="ARBA" id="ARBA00052978"/>
    </source>
</evidence>
<dbReference type="InterPro" id="IPR016192">
    <property type="entry name" value="APOBEC/CMP_deaminase_Zn-bd"/>
</dbReference>
<dbReference type="InterPro" id="IPR002125">
    <property type="entry name" value="CMP_dCMP_dom"/>
</dbReference>
<dbReference type="GO" id="GO:0009165">
    <property type="term" value="P:nucleotide biosynthetic process"/>
    <property type="evidence" value="ECO:0007669"/>
    <property type="project" value="UniProtKB-KW"/>
</dbReference>
<organism evidence="15 16">
    <name type="scientific">Mythimna separata</name>
    <name type="common">Oriental armyworm</name>
    <name type="synonym">Pseudaletia separata</name>
    <dbReference type="NCBI Taxonomy" id="271217"/>
    <lineage>
        <taxon>Eukaryota</taxon>
        <taxon>Metazoa</taxon>
        <taxon>Ecdysozoa</taxon>
        <taxon>Arthropoda</taxon>
        <taxon>Hexapoda</taxon>
        <taxon>Insecta</taxon>
        <taxon>Pterygota</taxon>
        <taxon>Neoptera</taxon>
        <taxon>Endopterygota</taxon>
        <taxon>Lepidoptera</taxon>
        <taxon>Glossata</taxon>
        <taxon>Ditrysia</taxon>
        <taxon>Noctuoidea</taxon>
        <taxon>Noctuidae</taxon>
        <taxon>Noctuinae</taxon>
        <taxon>Hadenini</taxon>
        <taxon>Mythimna</taxon>
    </lineage>
</organism>
<dbReference type="InterPro" id="IPR035105">
    <property type="entry name" value="Deoxycytidylate_deaminase_dom"/>
</dbReference>
<evidence type="ECO:0000256" key="5">
    <source>
        <dbReference type="ARBA" id="ARBA00022801"/>
    </source>
</evidence>
<comment type="cofactor">
    <cofactor evidence="1 13">
        <name>Zn(2+)</name>
        <dbReference type="ChEBI" id="CHEBI:29105"/>
    </cofactor>
</comment>
<feature type="binding site" evidence="13">
    <location>
        <position position="125"/>
    </location>
    <ligand>
        <name>Zn(2+)</name>
        <dbReference type="ChEBI" id="CHEBI:29105"/>
        <note>catalytic</note>
    </ligand>
</feature>
<dbReference type="GO" id="GO:0005737">
    <property type="term" value="C:cytoplasm"/>
    <property type="evidence" value="ECO:0007669"/>
    <property type="project" value="TreeGrafter"/>
</dbReference>
<dbReference type="Proteomes" id="UP001231518">
    <property type="component" value="Chromosome 19"/>
</dbReference>
<proteinExistence type="inferred from homology"/>
<comment type="similarity">
    <text evidence="2">Belongs to the cytidine and deoxycytidylate deaminase family.</text>
</comment>
<dbReference type="PROSITE" id="PS00903">
    <property type="entry name" value="CYT_DCMP_DEAMINASES_1"/>
    <property type="match status" value="1"/>
</dbReference>
<keyword evidence="5" id="KW-0378">Hydrolase</keyword>
<comment type="catalytic activity">
    <reaction evidence="10">
        <text>dCMP + H2O + H(+) = dUMP + NH4(+)</text>
        <dbReference type="Rhea" id="RHEA:22924"/>
        <dbReference type="ChEBI" id="CHEBI:15377"/>
        <dbReference type="ChEBI" id="CHEBI:15378"/>
        <dbReference type="ChEBI" id="CHEBI:28938"/>
        <dbReference type="ChEBI" id="CHEBI:57566"/>
        <dbReference type="ChEBI" id="CHEBI:246422"/>
        <dbReference type="EC" id="3.5.4.12"/>
    </reaction>
</comment>
<dbReference type="EC" id="3.5.4.12" evidence="8"/>
<evidence type="ECO:0000256" key="2">
    <source>
        <dbReference type="ARBA" id="ARBA00006576"/>
    </source>
</evidence>
<keyword evidence="6 13" id="KW-0862">Zinc</keyword>
<dbReference type="PANTHER" id="PTHR11086:SF18">
    <property type="entry name" value="DEOXYCYTIDYLATE DEAMINASE"/>
    <property type="match status" value="1"/>
</dbReference>
<evidence type="ECO:0000256" key="6">
    <source>
        <dbReference type="ARBA" id="ARBA00022833"/>
    </source>
</evidence>
<evidence type="ECO:0000256" key="1">
    <source>
        <dbReference type="ARBA" id="ARBA00001947"/>
    </source>
</evidence>
<evidence type="ECO:0000256" key="9">
    <source>
        <dbReference type="ARBA" id="ARBA00041763"/>
    </source>
</evidence>
<dbReference type="GO" id="GO:0008270">
    <property type="term" value="F:zinc ion binding"/>
    <property type="evidence" value="ECO:0007669"/>
    <property type="project" value="InterPro"/>
</dbReference>
<evidence type="ECO:0000256" key="13">
    <source>
        <dbReference type="PIRSR" id="PIRSR006019-2"/>
    </source>
</evidence>
<sequence length="189" mass="21430">MDISEMTAKMSLQDQTKLKKREDYIDWQEYFMATAFLAAKRSKDPSYQVGACIVNEDNKIVGVGYNGMPIGCSDDEFPWAKKTPSPLDSKFLYVCHAEMNAIMNKNSADVKNCTMYVGLFPCNECAKMIIQSGITKIYYLSDEKGDRPIYVASKRMFDAAGVEYKQYVPKRSKIEINFNVDWGALSPSK</sequence>
<dbReference type="GO" id="GO:0006220">
    <property type="term" value="P:pyrimidine nucleotide metabolic process"/>
    <property type="evidence" value="ECO:0007669"/>
    <property type="project" value="InterPro"/>
</dbReference>
<feature type="binding site" evidence="13">
    <location>
        <position position="122"/>
    </location>
    <ligand>
        <name>Zn(2+)</name>
        <dbReference type="ChEBI" id="CHEBI:29105"/>
        <note>catalytic</note>
    </ligand>
</feature>
<dbReference type="AlphaFoldDB" id="A0AAD7YWL4"/>
<evidence type="ECO:0000256" key="4">
    <source>
        <dbReference type="ARBA" id="ARBA00022727"/>
    </source>
</evidence>
<feature type="active site" description="Proton donor" evidence="12">
    <location>
        <position position="98"/>
    </location>
</feature>
<dbReference type="Pfam" id="PF00383">
    <property type="entry name" value="dCMP_cyt_deam_1"/>
    <property type="match status" value="1"/>
</dbReference>
<dbReference type="InterPro" id="IPR016473">
    <property type="entry name" value="dCMP_deaminase"/>
</dbReference>
<accession>A0AAD7YWL4</accession>
<evidence type="ECO:0000256" key="3">
    <source>
        <dbReference type="ARBA" id="ARBA00022723"/>
    </source>
</evidence>
<keyword evidence="16" id="KW-1185">Reference proteome</keyword>
<dbReference type="Gene3D" id="3.40.140.10">
    <property type="entry name" value="Cytidine Deaminase, domain 2"/>
    <property type="match status" value="1"/>
</dbReference>
<name>A0AAD7YWL4_MYTSE</name>
<evidence type="ECO:0000256" key="11">
    <source>
        <dbReference type="ARBA" id="ARBA00071625"/>
    </source>
</evidence>
<protein>
    <recommendedName>
        <fullName evidence="11">Probable deoxycytidylate deaminase</fullName>
        <ecNumber evidence="8">3.5.4.12</ecNumber>
    </recommendedName>
    <alternativeName>
        <fullName evidence="9">dCMP deaminase</fullName>
    </alternativeName>
</protein>
<evidence type="ECO:0000313" key="16">
    <source>
        <dbReference type="Proteomes" id="UP001231518"/>
    </source>
</evidence>
<keyword evidence="3 13" id="KW-0479">Metal-binding</keyword>
<gene>
    <name evidence="15" type="ORF">PYW07_006396</name>
</gene>
<reference evidence="15" key="1">
    <citation type="submission" date="2023-03" db="EMBL/GenBank/DDBJ databases">
        <title>Chromosome-level genomes of two armyworms, Mythimna separata and Mythimna loreyi, provide insights into the biosynthesis and reception of sex pheromones.</title>
        <authorList>
            <person name="Zhao H."/>
        </authorList>
    </citation>
    <scope>NUCLEOTIDE SEQUENCE</scope>
    <source>
        <strain evidence="15">BeijingLab</strain>
        <tissue evidence="15">Pupa</tissue>
    </source>
</reference>
<feature type="binding site" evidence="13">
    <location>
        <position position="96"/>
    </location>
    <ligand>
        <name>Zn(2+)</name>
        <dbReference type="ChEBI" id="CHEBI:29105"/>
        <note>catalytic</note>
    </ligand>
</feature>
<comment type="caution">
    <text evidence="15">The sequence shown here is derived from an EMBL/GenBank/DDBJ whole genome shotgun (WGS) entry which is preliminary data.</text>
</comment>
<dbReference type="SUPFAM" id="SSF53927">
    <property type="entry name" value="Cytidine deaminase-like"/>
    <property type="match status" value="1"/>
</dbReference>
<dbReference type="PIRSF" id="PIRSF006019">
    <property type="entry name" value="dCMP_deaminase"/>
    <property type="match status" value="1"/>
</dbReference>
<evidence type="ECO:0000256" key="8">
    <source>
        <dbReference type="ARBA" id="ARBA00038938"/>
    </source>
</evidence>
<comment type="function">
    <text evidence="7">Supplies the nucleotide substrate for thymidylate synthetase.</text>
</comment>
<dbReference type="FunFam" id="3.40.140.10:FF:000021">
    <property type="entry name" value="Deoxycytidylate deaminase"/>
    <property type="match status" value="1"/>
</dbReference>
<dbReference type="InterPro" id="IPR015517">
    <property type="entry name" value="dCMP_deaminase-rel"/>
</dbReference>
<dbReference type="EMBL" id="JARGEI010000007">
    <property type="protein sequence ID" value="KAJ8728700.1"/>
    <property type="molecule type" value="Genomic_DNA"/>
</dbReference>
<evidence type="ECO:0000313" key="15">
    <source>
        <dbReference type="EMBL" id="KAJ8728700.1"/>
    </source>
</evidence>
<feature type="domain" description="CMP/dCMP-type deaminase" evidence="14">
    <location>
        <begin position="26"/>
        <end position="164"/>
    </location>
</feature>
<evidence type="ECO:0000256" key="7">
    <source>
        <dbReference type="ARBA" id="ARBA00037036"/>
    </source>
</evidence>
<evidence type="ECO:0000256" key="12">
    <source>
        <dbReference type="PIRSR" id="PIRSR006019-1"/>
    </source>
</evidence>
<dbReference type="PANTHER" id="PTHR11086">
    <property type="entry name" value="DEOXYCYTIDYLATE DEAMINASE-RELATED"/>
    <property type="match status" value="1"/>
</dbReference>
<dbReference type="PROSITE" id="PS51747">
    <property type="entry name" value="CYT_DCMP_DEAMINASES_2"/>
    <property type="match status" value="1"/>
</dbReference>
<evidence type="ECO:0000259" key="14">
    <source>
        <dbReference type="PROSITE" id="PS51747"/>
    </source>
</evidence>
<dbReference type="GO" id="GO:0004132">
    <property type="term" value="F:dCMP deaminase activity"/>
    <property type="evidence" value="ECO:0007669"/>
    <property type="project" value="UniProtKB-EC"/>
</dbReference>